<dbReference type="SUPFAM" id="SSF52833">
    <property type="entry name" value="Thioredoxin-like"/>
    <property type="match status" value="1"/>
</dbReference>
<protein>
    <recommendedName>
        <fullName evidence="2">Alkyl hydroperoxide reductase subunit C/ Thiol specific antioxidant domain-containing protein</fullName>
    </recommendedName>
</protein>
<name>A0A383E7G9_9ZZZZ</name>
<reference evidence="1" key="1">
    <citation type="submission" date="2018-05" db="EMBL/GenBank/DDBJ databases">
        <authorList>
            <person name="Lanie J.A."/>
            <person name="Ng W.-L."/>
            <person name="Kazmierczak K.M."/>
            <person name="Andrzejewski T.M."/>
            <person name="Davidsen T.M."/>
            <person name="Wayne K.J."/>
            <person name="Tettelin H."/>
            <person name="Glass J.I."/>
            <person name="Rusch D."/>
            <person name="Podicherti R."/>
            <person name="Tsui H.-C.T."/>
            <person name="Winkler M.E."/>
        </authorList>
    </citation>
    <scope>NUCLEOTIDE SEQUENCE</scope>
</reference>
<gene>
    <name evidence="1" type="ORF">METZ01_LOCUS505207</name>
</gene>
<proteinExistence type="predicted"/>
<accession>A0A383E7G9</accession>
<dbReference type="AlphaFoldDB" id="A0A383E7G9"/>
<sequence length="51" mass="6004">FRRLIDVETMHRIKIGDIALNFSFGGQHEKIKELENLKGKIVVLFFVRSLF</sequence>
<dbReference type="EMBL" id="UINC01223240">
    <property type="protein sequence ID" value="SVE52353.1"/>
    <property type="molecule type" value="Genomic_DNA"/>
</dbReference>
<feature type="non-terminal residue" evidence="1">
    <location>
        <position position="1"/>
    </location>
</feature>
<organism evidence="1">
    <name type="scientific">marine metagenome</name>
    <dbReference type="NCBI Taxonomy" id="408172"/>
    <lineage>
        <taxon>unclassified sequences</taxon>
        <taxon>metagenomes</taxon>
        <taxon>ecological metagenomes</taxon>
    </lineage>
</organism>
<evidence type="ECO:0000313" key="1">
    <source>
        <dbReference type="EMBL" id="SVE52353.1"/>
    </source>
</evidence>
<dbReference type="Gene3D" id="3.40.30.10">
    <property type="entry name" value="Glutaredoxin"/>
    <property type="match status" value="1"/>
</dbReference>
<evidence type="ECO:0008006" key="2">
    <source>
        <dbReference type="Google" id="ProtNLM"/>
    </source>
</evidence>
<dbReference type="InterPro" id="IPR036249">
    <property type="entry name" value="Thioredoxin-like_sf"/>
</dbReference>